<dbReference type="SUPFAM" id="SSF48179">
    <property type="entry name" value="6-phosphogluconate dehydrogenase C-terminal domain-like"/>
    <property type="match status" value="1"/>
</dbReference>
<dbReference type="SUPFAM" id="SSF51735">
    <property type="entry name" value="NAD(P)-binding Rossmann-fold domains"/>
    <property type="match status" value="1"/>
</dbReference>
<dbReference type="InterPro" id="IPR003421">
    <property type="entry name" value="Opine_DH"/>
</dbReference>
<protein>
    <recommendedName>
        <fullName evidence="1">Opine dehydrogenase domain-containing protein</fullName>
    </recommendedName>
</protein>
<sequence length="403" mass="43989">MITVLVCGGGNGAHVCAGLAASHDDVTARVLTMFEDEAERWTAAMGQEGLHIAVRHSGSEPSTVIGKPAYVTKDPAEAMKPNVDLIVITVPSFAHEQYLKALKPYVRAGMTIVGCPGRAGFDFAVRSIIGEISAELSIMNFESLPWACRISEFGQSADVLGVKDTLAGAVQKSKSADGKLDPTAAFQKVLGDYPKLLTRGHLLGVTLSPTNGCIHPEILYGQWKDWDGKPVAKPPLFYNGLDEETAHLISGVSDEVLATAKAIMEQRPNVDLSNVEHIFQWYLRTYPDDIGDKSTLYTTIRTNKAYTGLIHPCTKTDDEQYLPNFRYRYITEDLPYGLTVLKGIAEIAGVPTPKMDHVIEWAQEKIGKSFIVNGKLTGSDLNITRCPQRYGFNTLDGILGMSK</sequence>
<comment type="caution">
    <text evidence="2">The sequence shown here is derived from an EMBL/GenBank/DDBJ whole genome shotgun (WGS) entry which is preliminary data.</text>
</comment>
<dbReference type="GO" id="GO:0016491">
    <property type="term" value="F:oxidoreductase activity"/>
    <property type="evidence" value="ECO:0007669"/>
    <property type="project" value="InterPro"/>
</dbReference>
<keyword evidence="3" id="KW-1185">Reference proteome</keyword>
<dbReference type="Gene3D" id="1.10.1040.10">
    <property type="entry name" value="N-(1-d-carboxylethyl)-l-norvaline Dehydrogenase, domain 2"/>
    <property type="match status" value="1"/>
</dbReference>
<dbReference type="AlphaFoldDB" id="A0AAD9N609"/>
<reference evidence="2" key="1">
    <citation type="journal article" date="2023" name="Mol. Biol. Evol.">
        <title>Third-Generation Sequencing Reveals the Adaptive Role of the Epigenome in Three Deep-Sea Polychaetes.</title>
        <authorList>
            <person name="Perez M."/>
            <person name="Aroh O."/>
            <person name="Sun Y."/>
            <person name="Lan Y."/>
            <person name="Juniper S.K."/>
            <person name="Young C.R."/>
            <person name="Angers B."/>
            <person name="Qian P.Y."/>
        </authorList>
    </citation>
    <scope>NUCLEOTIDE SEQUENCE</scope>
    <source>
        <strain evidence="2">P08H-3</strain>
    </source>
</reference>
<dbReference type="Gene3D" id="3.40.50.720">
    <property type="entry name" value="NAD(P)-binding Rossmann-like Domain"/>
    <property type="match status" value="1"/>
</dbReference>
<dbReference type="PANTHER" id="PTHR38015">
    <property type="entry name" value="BLR6086 PROTEIN"/>
    <property type="match status" value="1"/>
</dbReference>
<dbReference type="EMBL" id="JAODUP010000172">
    <property type="protein sequence ID" value="KAK2158362.1"/>
    <property type="molecule type" value="Genomic_DNA"/>
</dbReference>
<dbReference type="InterPro" id="IPR013328">
    <property type="entry name" value="6PGD_dom2"/>
</dbReference>
<evidence type="ECO:0000259" key="1">
    <source>
        <dbReference type="Pfam" id="PF02317"/>
    </source>
</evidence>
<gene>
    <name evidence="2" type="ORF">LSH36_172g04043</name>
</gene>
<dbReference type="Proteomes" id="UP001208570">
    <property type="component" value="Unassembled WGS sequence"/>
</dbReference>
<organism evidence="2 3">
    <name type="scientific">Paralvinella palmiformis</name>
    <dbReference type="NCBI Taxonomy" id="53620"/>
    <lineage>
        <taxon>Eukaryota</taxon>
        <taxon>Metazoa</taxon>
        <taxon>Spiralia</taxon>
        <taxon>Lophotrochozoa</taxon>
        <taxon>Annelida</taxon>
        <taxon>Polychaeta</taxon>
        <taxon>Sedentaria</taxon>
        <taxon>Canalipalpata</taxon>
        <taxon>Terebellida</taxon>
        <taxon>Terebelliformia</taxon>
        <taxon>Alvinellidae</taxon>
        <taxon>Paralvinella</taxon>
    </lineage>
</organism>
<dbReference type="Pfam" id="PF02317">
    <property type="entry name" value="Octopine_DH"/>
    <property type="match status" value="1"/>
</dbReference>
<proteinExistence type="predicted"/>
<evidence type="ECO:0000313" key="2">
    <source>
        <dbReference type="EMBL" id="KAK2158362.1"/>
    </source>
</evidence>
<name>A0AAD9N609_9ANNE</name>
<dbReference type="InterPro" id="IPR008927">
    <property type="entry name" value="6-PGluconate_DH-like_C_sf"/>
</dbReference>
<dbReference type="PANTHER" id="PTHR38015:SF1">
    <property type="entry name" value="OPINE DEHYDROGENASE DOMAIN-CONTAINING PROTEIN"/>
    <property type="match status" value="1"/>
</dbReference>
<accession>A0AAD9N609</accession>
<evidence type="ECO:0000313" key="3">
    <source>
        <dbReference type="Proteomes" id="UP001208570"/>
    </source>
</evidence>
<dbReference type="InterPro" id="IPR036291">
    <property type="entry name" value="NAD(P)-bd_dom_sf"/>
</dbReference>
<feature type="domain" description="Opine dehydrogenase" evidence="1">
    <location>
        <begin position="200"/>
        <end position="364"/>
    </location>
</feature>
<dbReference type="InterPro" id="IPR051729">
    <property type="entry name" value="Opine/Lysopine_DH"/>
</dbReference>